<organism evidence="4 5">
    <name type="scientific">Portunus trituberculatus</name>
    <name type="common">Swimming crab</name>
    <name type="synonym">Neptunus trituberculatus</name>
    <dbReference type="NCBI Taxonomy" id="210409"/>
    <lineage>
        <taxon>Eukaryota</taxon>
        <taxon>Metazoa</taxon>
        <taxon>Ecdysozoa</taxon>
        <taxon>Arthropoda</taxon>
        <taxon>Crustacea</taxon>
        <taxon>Multicrustacea</taxon>
        <taxon>Malacostraca</taxon>
        <taxon>Eumalacostraca</taxon>
        <taxon>Eucarida</taxon>
        <taxon>Decapoda</taxon>
        <taxon>Pleocyemata</taxon>
        <taxon>Brachyura</taxon>
        <taxon>Eubrachyura</taxon>
        <taxon>Portunoidea</taxon>
        <taxon>Portunidae</taxon>
        <taxon>Portuninae</taxon>
        <taxon>Portunus</taxon>
    </lineage>
</organism>
<comment type="caution">
    <text evidence="4">The sequence shown here is derived from an EMBL/GenBank/DDBJ whole genome shotgun (WGS) entry which is preliminary data.</text>
</comment>
<keyword evidence="5" id="KW-1185">Reference proteome</keyword>
<dbReference type="EMBL" id="VSRR010004318">
    <property type="protein sequence ID" value="MPC39295.1"/>
    <property type="molecule type" value="Genomic_DNA"/>
</dbReference>
<evidence type="ECO:0000256" key="1">
    <source>
        <dbReference type="ARBA" id="ARBA00004496"/>
    </source>
</evidence>
<dbReference type="Proteomes" id="UP000324222">
    <property type="component" value="Unassembled WGS sequence"/>
</dbReference>
<name>A0A5B7F0M8_PORTR</name>
<dbReference type="InterPro" id="IPR023235">
    <property type="entry name" value="FAM105"/>
</dbReference>
<dbReference type="PRINTS" id="PR02055">
    <property type="entry name" value="PROTEINF105"/>
</dbReference>
<dbReference type="Pfam" id="PF16218">
    <property type="entry name" value="Peptidase_C101"/>
    <property type="match status" value="1"/>
</dbReference>
<dbReference type="OrthoDB" id="6288034at2759"/>
<keyword evidence="3" id="KW-0963">Cytoplasm</keyword>
<protein>
    <submittedName>
        <fullName evidence="4">Ubiquitin thioesterase otulin</fullName>
    </submittedName>
</protein>
<dbReference type="GO" id="GO:0004843">
    <property type="term" value="F:cysteine-type deubiquitinase activity"/>
    <property type="evidence" value="ECO:0007669"/>
    <property type="project" value="TreeGrafter"/>
</dbReference>
<dbReference type="PANTHER" id="PTHR33662:SF3">
    <property type="entry name" value="FIBROUS SHEATH CABYR-BINDING PROTEIN-LIKE-RELATED"/>
    <property type="match status" value="1"/>
</dbReference>
<dbReference type="GO" id="GO:0005737">
    <property type="term" value="C:cytoplasm"/>
    <property type="evidence" value="ECO:0007669"/>
    <property type="project" value="UniProtKB-SubCell"/>
</dbReference>
<proteinExistence type="inferred from homology"/>
<dbReference type="AlphaFoldDB" id="A0A5B7F0M8"/>
<accession>A0A5B7F0M8</accession>
<gene>
    <name evidence="4" type="primary">OTULIN</name>
    <name evidence="4" type="ORF">E2C01_032826</name>
</gene>
<comment type="subcellular location">
    <subcellularLocation>
        <location evidence="1">Cytoplasm</location>
    </subcellularLocation>
</comment>
<evidence type="ECO:0000313" key="5">
    <source>
        <dbReference type="Proteomes" id="UP000324222"/>
    </source>
</evidence>
<dbReference type="GO" id="GO:1990108">
    <property type="term" value="P:protein linear deubiquitination"/>
    <property type="evidence" value="ECO:0007669"/>
    <property type="project" value="TreeGrafter"/>
</dbReference>
<evidence type="ECO:0000256" key="3">
    <source>
        <dbReference type="ARBA" id="ARBA00022490"/>
    </source>
</evidence>
<evidence type="ECO:0000313" key="4">
    <source>
        <dbReference type="EMBL" id="MPC39295.1"/>
    </source>
</evidence>
<sequence>MFLLGHTLGVTLQVVRPASYGEDDFICYYPDSNIGLWPEVTLVAEDDRHYNVLIKYEQNFFELRVMLWDAAASQRISPASAEPVHIRTRSTIIDYIKLNCGFPLSTAS</sequence>
<reference evidence="4" key="1">
    <citation type="submission" date="2019-05" db="EMBL/GenBank/DDBJ databases">
        <title>Another draft genome of Portunus trituberculatus and its Hox gene families provides insights of decapod evolution.</title>
        <authorList>
            <person name="Jeong J.-H."/>
            <person name="Song I."/>
            <person name="Kim S."/>
            <person name="Choi T."/>
            <person name="Kim D."/>
            <person name="Ryu S."/>
            <person name="Kim W."/>
        </authorList>
    </citation>
    <scope>NUCLEOTIDE SEQUENCE [LARGE SCALE GENOMIC DNA]</scope>
    <source>
        <tissue evidence="4">Muscle</tissue>
    </source>
</reference>
<comment type="similarity">
    <text evidence="2">Belongs to the peptidase C65 family. Otulin subfamily.</text>
</comment>
<evidence type="ECO:0000256" key="2">
    <source>
        <dbReference type="ARBA" id="ARBA00010267"/>
    </source>
</evidence>
<dbReference type="PANTHER" id="PTHR33662">
    <property type="entry name" value="OTU DEUBIQUITINASE WITH LINEAR LINKAGE-SPECIFICITY A-RELATED"/>
    <property type="match status" value="1"/>
</dbReference>